<dbReference type="RefSeq" id="WP_183305209.1">
    <property type="nucleotide sequence ID" value="NZ_JACIEP010000001.1"/>
</dbReference>
<comment type="caution">
    <text evidence="3">The sequence shown here is derived from an EMBL/GenBank/DDBJ whole genome shotgun (WGS) entry which is preliminary data.</text>
</comment>
<reference evidence="3 4" key="1">
    <citation type="submission" date="2020-08" db="EMBL/GenBank/DDBJ databases">
        <title>Genomic Encyclopedia of Type Strains, Phase IV (KMG-IV): sequencing the most valuable type-strain genomes for metagenomic binning, comparative biology and taxonomic classification.</title>
        <authorList>
            <person name="Goeker M."/>
        </authorList>
    </citation>
    <scope>NUCLEOTIDE SEQUENCE [LARGE SCALE GENOMIC DNA]</scope>
    <source>
        <strain evidence="3 4">DSM 104969</strain>
    </source>
</reference>
<dbReference type="Pfam" id="PF07715">
    <property type="entry name" value="Plug"/>
    <property type="match status" value="1"/>
</dbReference>
<feature type="domain" description="TonB-dependent receptor plug" evidence="2">
    <location>
        <begin position="56"/>
        <end position="152"/>
    </location>
</feature>
<dbReference type="InterPro" id="IPR023996">
    <property type="entry name" value="TonB-dep_OMP_SusC/RagA"/>
</dbReference>
<feature type="compositionally biased region" description="Polar residues" evidence="1">
    <location>
        <begin position="438"/>
        <end position="456"/>
    </location>
</feature>
<protein>
    <submittedName>
        <fullName evidence="3">TonB-linked SusC/RagA family outer membrane protein</fullName>
    </submittedName>
</protein>
<keyword evidence="4" id="KW-1185">Reference proteome</keyword>
<proteinExistence type="predicted"/>
<dbReference type="AlphaFoldDB" id="A0A840CHW4"/>
<organism evidence="3 4">
    <name type="scientific">Dysgonomonas hofstadii</name>
    <dbReference type="NCBI Taxonomy" id="637886"/>
    <lineage>
        <taxon>Bacteria</taxon>
        <taxon>Pseudomonadati</taxon>
        <taxon>Bacteroidota</taxon>
        <taxon>Bacteroidia</taxon>
        <taxon>Bacteroidales</taxon>
        <taxon>Dysgonomonadaceae</taxon>
        <taxon>Dysgonomonas</taxon>
    </lineage>
</organism>
<dbReference type="Proteomes" id="UP000555103">
    <property type="component" value="Unassembled WGS sequence"/>
</dbReference>
<accession>A0A840CHW4</accession>
<feature type="region of interest" description="Disordered" evidence="1">
    <location>
        <begin position="436"/>
        <end position="456"/>
    </location>
</feature>
<name>A0A840CHW4_9BACT</name>
<dbReference type="NCBIfam" id="TIGR04056">
    <property type="entry name" value="OMP_RagA_SusC"/>
    <property type="match status" value="1"/>
</dbReference>
<dbReference type="InterPro" id="IPR012910">
    <property type="entry name" value="Plug_dom"/>
</dbReference>
<dbReference type="SUPFAM" id="SSF56935">
    <property type="entry name" value="Porins"/>
    <property type="match status" value="1"/>
</dbReference>
<evidence type="ECO:0000313" key="3">
    <source>
        <dbReference type="EMBL" id="MBB4034249.1"/>
    </source>
</evidence>
<sequence length="957" mass="108325">MTSNVKEKFLKFGKILFSLYIFCSAISISAQEKTENVELENGKVDVLLMGAQDSTTVLQSISTVKSERLLHRPVFQMEQFLDGTLPGLYVNQSNGYPTESLGLQMRKRSLLIVVDGVPRSDANLSPNQIESVSLIKDGLGLAAWGMSSGDGVLYIKTKRGTANKMKIEFTAQLALTEQIYRPEILDAYSYADLLNKALINDGSTPIYSQRDLDLYRTGASPYTHPNNDWYSILMRDRAPIQQYNLNLSGGNENARYFVDLNVFDQQGFLKQDKSLNSYNTQESFKKYSLRTNVDVNLTRNTLFSVNLFGQLFRENTPGTLMMSGIYNGIHTTPANAYPIFNPPADLSGKGIMEQSYGGNTSYPDNLYAQSLATGYVLYPKTDLNFDLSLEHHFTGDLKGLYVKGLYSYNSSYRETRNSTKGYDVWQYTYTDETKEPNDPSNYTKIVTGDSPSRGSSYNRQNRLQYIELHSGYDFNIGLNNIKTRLTYWNNQFVITSTAIPMYKQGFNFHSNYDFDKKYMAEISLSTNSLNYLKKGHQWGFFPAAGLGWNIASEDFFKVDAINTLKLRATVGLNGNDGTGSFFRSASGNLTSYYYTYIPTYTSGGDVILGQSSTSYSTLVESGLAYTSQWEKSLRFAVGIDLEAFDKSLKVGMEYFNNRHFNILSVNMSKSYSGLLGISPAAENFAAYRQQGFELDITYQKQFNDFSLVVNPHMTLYKETTLKNGEPEYPESYMQFVGRSRHQTHGYIAEGIFQSQEEIDQYMTQYYLDGYTPQPGDIRYKDLNGDYKIDGLDIDEIYSNAPRIEYGVYLNAGWRGLNLSMQWSGLGNVQAQIGTMPFERNSNNGYGNAFKENLDYWTPENPNASYPRLTAASNSYNTRSSTFWVKNTSYLRLKNIELSYDLPQSWMNTLRLSGVKVFVNAYNLVTITPLKYRDPEILSYGSAAPNTKAYNVGLNIQF</sequence>
<evidence type="ECO:0000313" key="4">
    <source>
        <dbReference type="Proteomes" id="UP000555103"/>
    </source>
</evidence>
<dbReference type="EMBL" id="JACIEP010000001">
    <property type="protein sequence ID" value="MBB4034249.1"/>
    <property type="molecule type" value="Genomic_DNA"/>
</dbReference>
<evidence type="ECO:0000259" key="2">
    <source>
        <dbReference type="Pfam" id="PF07715"/>
    </source>
</evidence>
<gene>
    <name evidence="3" type="ORF">GGR21_000134</name>
</gene>
<dbReference type="InterPro" id="IPR037066">
    <property type="entry name" value="Plug_dom_sf"/>
</dbReference>
<evidence type="ECO:0000256" key="1">
    <source>
        <dbReference type="SAM" id="MobiDB-lite"/>
    </source>
</evidence>
<dbReference type="Gene3D" id="2.170.130.10">
    <property type="entry name" value="TonB-dependent receptor, plug domain"/>
    <property type="match status" value="1"/>
</dbReference>